<dbReference type="SUPFAM" id="SSF82866">
    <property type="entry name" value="Multidrug efflux transporter AcrB transmembrane domain"/>
    <property type="match status" value="2"/>
</dbReference>
<dbReference type="Gene3D" id="1.20.1640.10">
    <property type="entry name" value="Multidrug efflux transporter AcrB transmembrane domain"/>
    <property type="match status" value="2"/>
</dbReference>
<feature type="transmembrane region" description="Helical" evidence="7">
    <location>
        <begin position="899"/>
        <end position="925"/>
    </location>
</feature>
<evidence type="ECO:0000313" key="9">
    <source>
        <dbReference type="EMBL" id="RAV22358.1"/>
    </source>
</evidence>
<comment type="caution">
    <text evidence="9">The sequence shown here is derived from an EMBL/GenBank/DDBJ whole genome shotgun (WGS) entry which is preliminary data.</text>
</comment>
<evidence type="ECO:0000256" key="3">
    <source>
        <dbReference type="ARBA" id="ARBA00022475"/>
    </source>
</evidence>
<feature type="transmembrane region" description="Helical" evidence="7">
    <location>
        <begin position="238"/>
        <end position="257"/>
    </location>
</feature>
<reference evidence="9 10" key="1">
    <citation type="journal article" date="2009" name="Int. J. Syst. Evol. Microbiol.">
        <title>Paenibacillus contaminans sp. nov., isolated from a contaminated laboratory plate.</title>
        <authorList>
            <person name="Chou J.H."/>
            <person name="Lee J.H."/>
            <person name="Lin M.C."/>
            <person name="Chang P.S."/>
            <person name="Arun A.B."/>
            <person name="Young C.C."/>
            <person name="Chen W.M."/>
        </authorList>
    </citation>
    <scope>NUCLEOTIDE SEQUENCE [LARGE SCALE GENOMIC DNA]</scope>
    <source>
        <strain evidence="9 10">CKOBP-6</strain>
    </source>
</reference>
<evidence type="ECO:0000256" key="6">
    <source>
        <dbReference type="ARBA" id="ARBA00023136"/>
    </source>
</evidence>
<name>A0A329MSU0_9BACL</name>
<dbReference type="EMBL" id="QMFB01000002">
    <property type="protein sequence ID" value="RAV22358.1"/>
    <property type="molecule type" value="Genomic_DNA"/>
</dbReference>
<feature type="domain" description="SSD" evidence="8">
    <location>
        <begin position="902"/>
        <end position="1029"/>
    </location>
</feature>
<dbReference type="RefSeq" id="WP_113029765.1">
    <property type="nucleotide sequence ID" value="NZ_QMFB01000002.1"/>
</dbReference>
<feature type="transmembrane region" description="Helical" evidence="7">
    <location>
        <begin position="182"/>
        <end position="198"/>
    </location>
</feature>
<dbReference type="InterPro" id="IPR050545">
    <property type="entry name" value="Mycobact_MmpL"/>
</dbReference>
<dbReference type="OrthoDB" id="9782006at2"/>
<feature type="transmembrane region" description="Helical" evidence="7">
    <location>
        <begin position="205"/>
        <end position="226"/>
    </location>
</feature>
<evidence type="ECO:0000313" key="10">
    <source>
        <dbReference type="Proteomes" id="UP000250369"/>
    </source>
</evidence>
<dbReference type="Proteomes" id="UP000250369">
    <property type="component" value="Unassembled WGS sequence"/>
</dbReference>
<dbReference type="PROSITE" id="PS50156">
    <property type="entry name" value="SSD"/>
    <property type="match status" value="1"/>
</dbReference>
<accession>A0A329MSU0</accession>
<dbReference type="InterPro" id="IPR004869">
    <property type="entry name" value="MMPL_dom"/>
</dbReference>
<proteinExistence type="inferred from homology"/>
<evidence type="ECO:0000256" key="4">
    <source>
        <dbReference type="ARBA" id="ARBA00022692"/>
    </source>
</evidence>
<dbReference type="PANTHER" id="PTHR33406">
    <property type="entry name" value="MEMBRANE PROTEIN MJ1562-RELATED"/>
    <property type="match status" value="1"/>
</dbReference>
<sequence>MKWILKSRWFLLVAWIALAAGLMFTAPNMADLVRDKGQISIPDGYSSTLANQILHEANQQGEEKSSGGDTVLVFHDENGLDASKLAEIKQGLEKLEAEKEKYAVTSVMSHFNQKELEKQLVSEDGKTVIALLGVDWSVAMPAEISEQLYKAVENIKVEHYFTGSVLIDEDVMTSSQEGLKKTELITVAFILTILFVVFRSAVAPLVPLLAVGISYLSAQSIVAFLVDRFDFPLSTFTQIFMVAIMFGIGTDYCILLISRFKEELSHRGDVWASIGATYRTAGKTVFFSGLAVMVGFASIGFSTFILYQSAAAVAVGVGVLLIALFTLVPFFMAVLGTKLFWPSKGSLEHSESKIWGLAGRFSWKRPVVALLIVAAIVSPLLFSYDGKLSYNSLDEIGDSYNSVKGFNIISESFGPGQSLPAKIVIKGDKPMDNAESLALIEKISREVGKVEGIEAVRSATRPVGEELKDMLVTEQVKQLDDGLGKGTDGLNQIRDGLAEASKGLTDSAPELTKAADGAGELVKGTNALKSGVTELSGGLKQIEKGLRDGTAGAGELKQGLEQAKASAEQLAAASKELLGGYSQIEAGLETFGAKYAEIEKGLADLPQALSGASRNMDNLAAKYPELAKDADFLAAQATVSQVGQGIAQLSGGLQQLNAELAKLGPSLQQANGGLAQAADGQTQLAGGLGQIVEGLDKLQQGIGQAAAGQGQIVAQIPSVIDGLQQLAGGQEEIQQGFTKLDSQLSQLTKGLNDSVGGLSEVSGGLKSAQDYLGGLAASPDDKMAGWFIPEEALQNADFQQVFDTYMSQDRKVVTFDVIFAGNPYSTESLAKIDEIKAAVERGTKGSPLEKAEFGINGVTGMYSDLGKISDSDYSRTVLLMLIGIAIILVVLLRSIIMPAYLILSLILTYYTSMAIAELIFVNMLGYSGISWAVPFFAFVILVALGVDYSIFLMDRFNEYKHLSVGEAIVASMKNMGTVILSAAVILGGTFAAMLPSGVMSLLQIATIVISGLFLYAVVFLPLFIPVMVRTFGSANWWPFRTGEGEQAKRQEPHGISVTVTE</sequence>
<keyword evidence="10" id="KW-1185">Reference proteome</keyword>
<feature type="transmembrane region" description="Helical" evidence="7">
    <location>
        <begin position="873"/>
        <end position="892"/>
    </location>
</feature>
<keyword evidence="3" id="KW-1003">Cell membrane</keyword>
<gene>
    <name evidence="9" type="ORF">DQG23_05280</name>
</gene>
<evidence type="ECO:0000256" key="2">
    <source>
        <dbReference type="ARBA" id="ARBA00010157"/>
    </source>
</evidence>
<keyword evidence="6 7" id="KW-0472">Membrane</keyword>
<dbReference type="PANTHER" id="PTHR33406:SF6">
    <property type="entry name" value="MEMBRANE PROTEIN YDGH-RELATED"/>
    <property type="match status" value="1"/>
</dbReference>
<dbReference type="SUPFAM" id="SSF58104">
    <property type="entry name" value="Methyl-accepting chemotaxis protein (MCP) signaling domain"/>
    <property type="match status" value="1"/>
</dbReference>
<dbReference type="Pfam" id="PF03176">
    <property type="entry name" value="MMPL"/>
    <property type="match status" value="2"/>
</dbReference>
<organism evidence="9 10">
    <name type="scientific">Paenibacillus contaminans</name>
    <dbReference type="NCBI Taxonomy" id="450362"/>
    <lineage>
        <taxon>Bacteria</taxon>
        <taxon>Bacillati</taxon>
        <taxon>Bacillota</taxon>
        <taxon>Bacilli</taxon>
        <taxon>Bacillales</taxon>
        <taxon>Paenibacillaceae</taxon>
        <taxon>Paenibacillus</taxon>
    </lineage>
</organism>
<feature type="transmembrane region" description="Helical" evidence="7">
    <location>
        <begin position="974"/>
        <end position="994"/>
    </location>
</feature>
<feature type="transmembrane region" description="Helical" evidence="7">
    <location>
        <begin position="1000"/>
        <end position="1024"/>
    </location>
</feature>
<keyword evidence="4 7" id="KW-0812">Transmembrane</keyword>
<feature type="transmembrane region" description="Helical" evidence="7">
    <location>
        <begin position="285"/>
        <end position="307"/>
    </location>
</feature>
<feature type="transmembrane region" description="Helical" evidence="7">
    <location>
        <begin position="367"/>
        <end position="384"/>
    </location>
</feature>
<dbReference type="GO" id="GO:0005886">
    <property type="term" value="C:plasma membrane"/>
    <property type="evidence" value="ECO:0007669"/>
    <property type="project" value="UniProtKB-SubCell"/>
</dbReference>
<evidence type="ECO:0000256" key="5">
    <source>
        <dbReference type="ARBA" id="ARBA00022989"/>
    </source>
</evidence>
<evidence type="ECO:0000256" key="7">
    <source>
        <dbReference type="SAM" id="Phobius"/>
    </source>
</evidence>
<dbReference type="InterPro" id="IPR023908">
    <property type="entry name" value="xxxLxxG_rpt"/>
</dbReference>
<comment type="subcellular location">
    <subcellularLocation>
        <location evidence="1">Cell membrane</location>
        <topology evidence="1">Multi-pass membrane protein</topology>
    </subcellularLocation>
</comment>
<feature type="transmembrane region" description="Helical" evidence="7">
    <location>
        <begin position="931"/>
        <end position="953"/>
    </location>
</feature>
<protein>
    <submittedName>
        <fullName evidence="9">MMPL family transporter</fullName>
    </submittedName>
</protein>
<dbReference type="NCBIfam" id="TIGR03057">
    <property type="entry name" value="xxxLxxG_by_4"/>
    <property type="match status" value="1"/>
</dbReference>
<keyword evidence="5 7" id="KW-1133">Transmembrane helix</keyword>
<dbReference type="AlphaFoldDB" id="A0A329MSU0"/>
<dbReference type="Gene3D" id="1.10.287.950">
    <property type="entry name" value="Methyl-accepting chemotaxis protein"/>
    <property type="match status" value="2"/>
</dbReference>
<evidence type="ECO:0000259" key="8">
    <source>
        <dbReference type="PROSITE" id="PS50156"/>
    </source>
</evidence>
<comment type="similarity">
    <text evidence="2">Belongs to the resistance-nodulation-cell division (RND) (TC 2.A.6) family. MmpL subfamily.</text>
</comment>
<evidence type="ECO:0000256" key="1">
    <source>
        <dbReference type="ARBA" id="ARBA00004651"/>
    </source>
</evidence>
<feature type="transmembrane region" description="Helical" evidence="7">
    <location>
        <begin position="313"/>
        <end position="335"/>
    </location>
</feature>
<dbReference type="InterPro" id="IPR000731">
    <property type="entry name" value="SSD"/>
</dbReference>